<evidence type="ECO:0000313" key="2">
    <source>
        <dbReference type="Proteomes" id="UP000186955"/>
    </source>
</evidence>
<accession>A0A1Q5U4Q8</accession>
<organism evidence="1 2">
    <name type="scientific">Penicillium subrubescens</name>
    <dbReference type="NCBI Taxonomy" id="1316194"/>
    <lineage>
        <taxon>Eukaryota</taxon>
        <taxon>Fungi</taxon>
        <taxon>Dikarya</taxon>
        <taxon>Ascomycota</taxon>
        <taxon>Pezizomycotina</taxon>
        <taxon>Eurotiomycetes</taxon>
        <taxon>Eurotiomycetidae</taxon>
        <taxon>Eurotiales</taxon>
        <taxon>Aspergillaceae</taxon>
        <taxon>Penicillium</taxon>
    </lineage>
</organism>
<comment type="caution">
    <text evidence="1">The sequence shown here is derived from an EMBL/GenBank/DDBJ whole genome shotgun (WGS) entry which is preliminary data.</text>
</comment>
<proteinExistence type="predicted"/>
<reference evidence="1 2" key="1">
    <citation type="submission" date="2016-10" db="EMBL/GenBank/DDBJ databases">
        <title>Genome sequence of the ascomycete fungus Penicillium subrubescens.</title>
        <authorList>
            <person name="De Vries R.P."/>
            <person name="Peng M."/>
            <person name="Dilokpimol A."/>
            <person name="Hilden K."/>
            <person name="Makela M.R."/>
            <person name="Grigoriev I."/>
            <person name="Riley R."/>
            <person name="Granchi Z."/>
        </authorList>
    </citation>
    <scope>NUCLEOTIDE SEQUENCE [LARGE SCALE GENOMIC DNA]</scope>
    <source>
        <strain evidence="1 2">CBS 132785</strain>
    </source>
</reference>
<dbReference type="AlphaFoldDB" id="A0A1Q5U4Q8"/>
<keyword evidence="2" id="KW-1185">Reference proteome</keyword>
<evidence type="ECO:0000313" key="1">
    <source>
        <dbReference type="EMBL" id="OKP07459.1"/>
    </source>
</evidence>
<dbReference type="Proteomes" id="UP000186955">
    <property type="component" value="Unassembled WGS sequence"/>
</dbReference>
<gene>
    <name evidence="1" type="ORF">PENSUB_6048</name>
</gene>
<name>A0A1Q5U4Q8_9EURO</name>
<dbReference type="EMBL" id="MNBE01000582">
    <property type="protein sequence ID" value="OKP07459.1"/>
    <property type="molecule type" value="Genomic_DNA"/>
</dbReference>
<protein>
    <submittedName>
        <fullName evidence="1">Uncharacterized protein</fullName>
    </submittedName>
</protein>
<sequence length="99" mass="11349">MIRVACPKIMPLTPAVPKKNTTGDPIHRRDIRINESRTSFTRSPCNPQLSPIFGPLRSVFGRDVNLTILGAHYPEPDRSQQHADRIRVTRVRVYRMRSS</sequence>